<keyword evidence="2" id="KW-1185">Reference proteome</keyword>
<dbReference type="Proteomes" id="UP000299102">
    <property type="component" value="Unassembled WGS sequence"/>
</dbReference>
<dbReference type="EMBL" id="BGZK01000323">
    <property type="protein sequence ID" value="GBP36815.1"/>
    <property type="molecule type" value="Genomic_DNA"/>
</dbReference>
<evidence type="ECO:0000313" key="1">
    <source>
        <dbReference type="EMBL" id="GBP36815.1"/>
    </source>
</evidence>
<gene>
    <name evidence="1" type="ORF">EVAR_28156_1</name>
</gene>
<dbReference type="AlphaFoldDB" id="A0A4C1VGH7"/>
<reference evidence="1 2" key="1">
    <citation type="journal article" date="2019" name="Commun. Biol.">
        <title>The bagworm genome reveals a unique fibroin gene that provides high tensile strength.</title>
        <authorList>
            <person name="Kono N."/>
            <person name="Nakamura H."/>
            <person name="Ohtoshi R."/>
            <person name="Tomita M."/>
            <person name="Numata K."/>
            <person name="Arakawa K."/>
        </authorList>
    </citation>
    <scope>NUCLEOTIDE SEQUENCE [LARGE SCALE GENOMIC DNA]</scope>
</reference>
<organism evidence="1 2">
    <name type="scientific">Eumeta variegata</name>
    <name type="common">Bagworm moth</name>
    <name type="synonym">Eumeta japonica</name>
    <dbReference type="NCBI Taxonomy" id="151549"/>
    <lineage>
        <taxon>Eukaryota</taxon>
        <taxon>Metazoa</taxon>
        <taxon>Ecdysozoa</taxon>
        <taxon>Arthropoda</taxon>
        <taxon>Hexapoda</taxon>
        <taxon>Insecta</taxon>
        <taxon>Pterygota</taxon>
        <taxon>Neoptera</taxon>
        <taxon>Endopterygota</taxon>
        <taxon>Lepidoptera</taxon>
        <taxon>Glossata</taxon>
        <taxon>Ditrysia</taxon>
        <taxon>Tineoidea</taxon>
        <taxon>Psychidae</taxon>
        <taxon>Oiketicinae</taxon>
        <taxon>Eumeta</taxon>
    </lineage>
</organism>
<comment type="caution">
    <text evidence="1">The sequence shown here is derived from an EMBL/GenBank/DDBJ whole genome shotgun (WGS) entry which is preliminary data.</text>
</comment>
<accession>A0A4C1VGH7</accession>
<evidence type="ECO:0000313" key="2">
    <source>
        <dbReference type="Proteomes" id="UP000299102"/>
    </source>
</evidence>
<name>A0A4C1VGH7_EUMVA</name>
<proteinExistence type="predicted"/>
<sequence length="159" mass="17589">MFASGTAWSRIRTPDGQCRLVTFKLIRSTRWNVSHNKNGCGIQPTTSHCPSDIRVIWVESQKRRETPPNVIINAASTAYVSRGSDKCERAAPPHMGPPYLRRGGDSAKRDLSAAAVRICFFNSPDVSSAEGNGDPDSNLKRDLTFDISFELIEYFAGKI</sequence>
<protein>
    <submittedName>
        <fullName evidence="1">Uncharacterized protein</fullName>
    </submittedName>
</protein>